<feature type="coiled-coil region" evidence="8">
    <location>
        <begin position="241"/>
        <end position="268"/>
    </location>
</feature>
<evidence type="ECO:0000259" key="10">
    <source>
        <dbReference type="PROSITE" id="PS50026"/>
    </source>
</evidence>
<dbReference type="Pfam" id="PF12947">
    <property type="entry name" value="EGF_3"/>
    <property type="match status" value="2"/>
</dbReference>
<feature type="domain" description="VWFC" evidence="11">
    <location>
        <begin position="702"/>
        <end position="761"/>
    </location>
</feature>
<keyword evidence="1 7" id="KW-0245">EGF-like domain</keyword>
<dbReference type="InterPro" id="IPR049883">
    <property type="entry name" value="NOTCH1_EGF-like"/>
</dbReference>
<protein>
    <submittedName>
        <fullName evidence="12">Uncharacterized protein</fullName>
    </submittedName>
</protein>
<reference evidence="12" key="1">
    <citation type="submission" date="2022-01" db="UniProtKB">
        <authorList>
            <consortium name="EnsemblMetazoa"/>
        </authorList>
    </citation>
    <scope>IDENTIFICATION</scope>
</reference>
<dbReference type="Pfam" id="PF07645">
    <property type="entry name" value="EGF_CA"/>
    <property type="match status" value="3"/>
</dbReference>
<evidence type="ECO:0000313" key="13">
    <source>
        <dbReference type="Proteomes" id="UP000494040"/>
    </source>
</evidence>
<evidence type="ECO:0000256" key="7">
    <source>
        <dbReference type="PROSITE-ProRule" id="PRU00076"/>
    </source>
</evidence>
<keyword evidence="8" id="KW-0175">Coiled coil</keyword>
<keyword evidence="4" id="KW-0106">Calcium</keyword>
<dbReference type="InterPro" id="IPR013320">
    <property type="entry name" value="ConA-like_dom_sf"/>
</dbReference>
<evidence type="ECO:0000256" key="6">
    <source>
        <dbReference type="ARBA" id="ARBA00023180"/>
    </source>
</evidence>
<feature type="chain" id="PRO_5036269589" evidence="9">
    <location>
        <begin position="26"/>
        <end position="866"/>
    </location>
</feature>
<feature type="domain" description="VWFC" evidence="11">
    <location>
        <begin position="279"/>
        <end position="335"/>
    </location>
</feature>
<dbReference type="InterPro" id="IPR001007">
    <property type="entry name" value="VWF_dom"/>
</dbReference>
<dbReference type="PROSITE" id="PS50026">
    <property type="entry name" value="EGF_3"/>
    <property type="match status" value="6"/>
</dbReference>
<dbReference type="SMART" id="SM00282">
    <property type="entry name" value="LamG"/>
    <property type="match status" value="1"/>
</dbReference>
<dbReference type="AlphaFoldDB" id="A0A8I6S3C0"/>
<dbReference type="SUPFAM" id="SSF57196">
    <property type="entry name" value="EGF/Laminin"/>
    <property type="match status" value="3"/>
</dbReference>
<dbReference type="GeneID" id="106669897"/>
<dbReference type="GO" id="GO:0008201">
    <property type="term" value="F:heparin binding"/>
    <property type="evidence" value="ECO:0007669"/>
    <property type="project" value="TreeGrafter"/>
</dbReference>
<keyword evidence="6" id="KW-0325">Glycoprotein</keyword>
<feature type="domain" description="EGF-like" evidence="10">
    <location>
        <begin position="606"/>
        <end position="645"/>
    </location>
</feature>
<dbReference type="GO" id="GO:0009653">
    <property type="term" value="P:anatomical structure morphogenesis"/>
    <property type="evidence" value="ECO:0007669"/>
    <property type="project" value="UniProtKB-ARBA"/>
</dbReference>
<organism evidence="12 13">
    <name type="scientific">Cimex lectularius</name>
    <name type="common">Bed bug</name>
    <name type="synonym">Acanthia lectularia</name>
    <dbReference type="NCBI Taxonomy" id="79782"/>
    <lineage>
        <taxon>Eukaryota</taxon>
        <taxon>Metazoa</taxon>
        <taxon>Ecdysozoa</taxon>
        <taxon>Arthropoda</taxon>
        <taxon>Hexapoda</taxon>
        <taxon>Insecta</taxon>
        <taxon>Pterygota</taxon>
        <taxon>Neoptera</taxon>
        <taxon>Paraneoptera</taxon>
        <taxon>Hemiptera</taxon>
        <taxon>Heteroptera</taxon>
        <taxon>Panheteroptera</taxon>
        <taxon>Cimicomorpha</taxon>
        <taxon>Cimicidae</taxon>
        <taxon>Cimex</taxon>
    </lineage>
</organism>
<feature type="disulfide bond" evidence="7">
    <location>
        <begin position="547"/>
        <end position="556"/>
    </location>
</feature>
<evidence type="ECO:0000256" key="8">
    <source>
        <dbReference type="SAM" id="Coils"/>
    </source>
</evidence>
<dbReference type="Pfam" id="PF13385">
    <property type="entry name" value="Laminin_G_3"/>
    <property type="match status" value="1"/>
</dbReference>
<dbReference type="InterPro" id="IPR013032">
    <property type="entry name" value="EGF-like_CS"/>
</dbReference>
<dbReference type="Pfam" id="PF12661">
    <property type="entry name" value="hEGF"/>
    <property type="match status" value="1"/>
</dbReference>
<dbReference type="InterPro" id="IPR009030">
    <property type="entry name" value="Growth_fac_rcpt_cys_sf"/>
</dbReference>
<dbReference type="EnsemblMetazoa" id="XM_014399746.2">
    <property type="protein sequence ID" value="XP_014255232.1"/>
    <property type="gene ID" value="LOC106669897"/>
</dbReference>
<dbReference type="InterPro" id="IPR018097">
    <property type="entry name" value="EGF_Ca-bd_CS"/>
</dbReference>
<dbReference type="InterPro" id="IPR051586">
    <property type="entry name" value="PKC-binding_NELL"/>
</dbReference>
<dbReference type="CDD" id="cd00054">
    <property type="entry name" value="EGF_CA"/>
    <property type="match status" value="5"/>
</dbReference>
<evidence type="ECO:0000259" key="11">
    <source>
        <dbReference type="PROSITE" id="PS50184"/>
    </source>
</evidence>
<dbReference type="SMART" id="SM00214">
    <property type="entry name" value="VWC"/>
    <property type="match status" value="4"/>
</dbReference>
<sequence length="866" mass="95125">MAMRPPPHVALLIAYLIVLHRTSVGREDVGGGLDLLSVLQLHNSTRQGVSVTPGIHGLTPAFYLQGSYRDLKLPEVGYRQAVTLLQDSSEFTLSASIRQELANSGTLIAFSQGVNRYLELQSSGRKDEVRLHYTSRTDSAVHVETFPYRLADRTWHKVALSVSGSQVQLLVDCHPVYRRVLVRPLDTNFTLPQLSLWVGQRNNRHSLFKGALQDVRIIRGVHGYLSQCPQLDTSCPTCGQFSSLQATIESLSNRLSQVTARLEAAESRISAVEVCDCIKSCPVNGTVRADGASWQVDCDICSCVHGEIECRPVQCPKVNCKKPVLHPGQCCPTCLKQCYLRGTLYEHSEVVSLKQCVQCECHDGSMHCTRIDPETMCPSLECSESEQFSVPDECCKFCPGVDYCSKGHDCHDNATCLNLETRYACHCNTGYKGDGYDCKDIDECLNQGGLEGHHCHSNSQCKNTEGSYECECLPGHRRVDRFNCAEIDECATDAHSCDKHATCINTQGSYHCTCQEGYTGDGYSCTPVCELPCENGGTCIDGGICSCRPGYQGISCAEDLNECSTGLHSCDNSSLCVNMPGWYYCTCNKGYQPSFPHIQHQKLCQDFDECTSGNHTCHESALCVNLDGGYKCICPPNLDNTTDCKLSCIVKGFGEIPDGESAPSADCETCVCIEGQLVCTQRSCNCSSNPPPHCCPHCYPATYCTHQEFAHVKFASGDKWIYQCQTCECLMGEIDCWEVECPPVWCDSTILSTSDCCPRCPSDPPCNMSSGGCRAGPGIPGRYFQPGPWSDINTCSSCNCKVPFCDLLVSNSAFCVHRRVNYAAALILGVKGLLGLAPFRLHLLYIEREYLTLILLLFAVATVVRI</sequence>
<keyword evidence="2 9" id="KW-0732">Signal</keyword>
<evidence type="ECO:0000256" key="2">
    <source>
        <dbReference type="ARBA" id="ARBA00022729"/>
    </source>
</evidence>
<evidence type="ECO:0000313" key="12">
    <source>
        <dbReference type="EnsemblMetazoa" id="XP_014255231.1"/>
    </source>
</evidence>
<dbReference type="Pfam" id="PF00093">
    <property type="entry name" value="VWC"/>
    <property type="match status" value="2"/>
</dbReference>
<keyword evidence="3" id="KW-0677">Repeat</keyword>
<accession>A0A8I6S3C0</accession>
<evidence type="ECO:0000256" key="3">
    <source>
        <dbReference type="ARBA" id="ARBA00022737"/>
    </source>
</evidence>
<dbReference type="PROSITE" id="PS00010">
    <property type="entry name" value="ASX_HYDROXYL"/>
    <property type="match status" value="5"/>
</dbReference>
<feature type="disulfide bond" evidence="7">
    <location>
        <begin position="529"/>
        <end position="539"/>
    </location>
</feature>
<dbReference type="InterPro" id="IPR001881">
    <property type="entry name" value="EGF-like_Ca-bd_dom"/>
</dbReference>
<dbReference type="SUPFAM" id="SSF57184">
    <property type="entry name" value="Growth factor receptor domain"/>
    <property type="match status" value="1"/>
</dbReference>
<dbReference type="OMA" id="ATCECKT"/>
<dbReference type="GO" id="GO:0005509">
    <property type="term" value="F:calcium ion binding"/>
    <property type="evidence" value="ECO:0007669"/>
    <property type="project" value="InterPro"/>
</dbReference>
<dbReference type="Gene3D" id="2.60.120.200">
    <property type="match status" value="1"/>
</dbReference>
<name>A0A8I6S3C0_CIMLE</name>
<dbReference type="PROSITE" id="PS00022">
    <property type="entry name" value="EGF_1"/>
    <property type="match status" value="1"/>
</dbReference>
<dbReference type="SUPFAM" id="SSF57603">
    <property type="entry name" value="FnI-like domain"/>
    <property type="match status" value="3"/>
</dbReference>
<dbReference type="Gene3D" id="2.10.70.10">
    <property type="entry name" value="Complement Module, domain 1"/>
    <property type="match status" value="1"/>
</dbReference>
<feature type="domain" description="VWFC" evidence="11">
    <location>
        <begin position="336"/>
        <end position="399"/>
    </location>
</feature>
<dbReference type="Gene3D" id="6.20.200.20">
    <property type="match status" value="2"/>
</dbReference>
<feature type="domain" description="EGF-like" evidence="10">
    <location>
        <begin position="400"/>
        <end position="439"/>
    </location>
</feature>
<dbReference type="PROSITE" id="PS01208">
    <property type="entry name" value="VWFC_1"/>
    <property type="match status" value="2"/>
</dbReference>
<feature type="signal peptide" evidence="9">
    <location>
        <begin position="1"/>
        <end position="25"/>
    </location>
</feature>
<dbReference type="PROSITE" id="PS01186">
    <property type="entry name" value="EGF_2"/>
    <property type="match status" value="3"/>
</dbReference>
<keyword evidence="5 7" id="KW-1015">Disulfide bond</keyword>
<evidence type="ECO:0000256" key="9">
    <source>
        <dbReference type="SAM" id="SignalP"/>
    </source>
</evidence>
<dbReference type="PROSITE" id="PS01187">
    <property type="entry name" value="EGF_CA"/>
    <property type="match status" value="3"/>
</dbReference>
<dbReference type="Proteomes" id="UP000494040">
    <property type="component" value="Unassembled WGS sequence"/>
</dbReference>
<dbReference type="GO" id="GO:0030154">
    <property type="term" value="P:cell differentiation"/>
    <property type="evidence" value="ECO:0007669"/>
    <property type="project" value="UniProtKB-ARBA"/>
</dbReference>
<dbReference type="KEGG" id="clec:106669897"/>
<dbReference type="Gene3D" id="2.10.25.10">
    <property type="entry name" value="Laminin"/>
    <property type="match status" value="6"/>
</dbReference>
<dbReference type="CDD" id="cd00110">
    <property type="entry name" value="LamG"/>
    <property type="match status" value="1"/>
</dbReference>
<dbReference type="SMART" id="SM00210">
    <property type="entry name" value="TSPN"/>
    <property type="match status" value="1"/>
</dbReference>
<feature type="domain" description="EGF-like" evidence="10">
    <location>
        <begin position="440"/>
        <end position="485"/>
    </location>
</feature>
<evidence type="ECO:0000256" key="4">
    <source>
        <dbReference type="ARBA" id="ARBA00022837"/>
    </source>
</evidence>
<dbReference type="GO" id="GO:0048513">
    <property type="term" value="P:animal organ development"/>
    <property type="evidence" value="ECO:0007669"/>
    <property type="project" value="UniProtKB-ARBA"/>
</dbReference>
<dbReference type="SMART" id="SM00179">
    <property type="entry name" value="EGF_CA"/>
    <property type="match status" value="6"/>
</dbReference>
<dbReference type="PROSITE" id="PS50184">
    <property type="entry name" value="VWFC_2"/>
    <property type="match status" value="3"/>
</dbReference>
<feature type="domain" description="EGF-like" evidence="10">
    <location>
        <begin position="527"/>
        <end position="557"/>
    </location>
</feature>
<dbReference type="InterPro" id="IPR048287">
    <property type="entry name" value="TSPN-like_N"/>
</dbReference>
<feature type="domain" description="EGF-like" evidence="10">
    <location>
        <begin position="486"/>
        <end position="526"/>
    </location>
</feature>
<comment type="caution">
    <text evidence="7">Lacks conserved residue(s) required for the propagation of feature annotation.</text>
</comment>
<dbReference type="RefSeq" id="XP_014255232.1">
    <property type="nucleotide sequence ID" value="XM_014399746.2"/>
</dbReference>
<dbReference type="SMART" id="SM00215">
    <property type="entry name" value="VWC_out"/>
    <property type="match status" value="2"/>
</dbReference>
<dbReference type="FunFam" id="2.10.25.10:FF:000038">
    <property type="entry name" value="Fibrillin 2"/>
    <property type="match status" value="3"/>
</dbReference>
<evidence type="ECO:0000256" key="1">
    <source>
        <dbReference type="ARBA" id="ARBA00022536"/>
    </source>
</evidence>
<dbReference type="PANTHER" id="PTHR24042">
    <property type="entry name" value="NEL HOMOLOG"/>
    <property type="match status" value="1"/>
</dbReference>
<dbReference type="RefSeq" id="XP_014255231.1">
    <property type="nucleotide sequence ID" value="XM_014399745.1"/>
</dbReference>
<feature type="domain" description="EGF-like" evidence="10">
    <location>
        <begin position="559"/>
        <end position="597"/>
    </location>
</feature>
<dbReference type="InterPro" id="IPR000742">
    <property type="entry name" value="EGF"/>
</dbReference>
<dbReference type="PANTHER" id="PTHR24042:SF5">
    <property type="entry name" value="EGF-LIKE CALCIUM-BINDING DOMAIN-CONTAINING PROTEIN"/>
    <property type="match status" value="1"/>
</dbReference>
<proteinExistence type="predicted"/>
<dbReference type="GO" id="GO:0005615">
    <property type="term" value="C:extracellular space"/>
    <property type="evidence" value="ECO:0007669"/>
    <property type="project" value="TreeGrafter"/>
</dbReference>
<evidence type="ECO:0000256" key="5">
    <source>
        <dbReference type="ARBA" id="ARBA00023157"/>
    </source>
</evidence>
<dbReference type="SMART" id="SM00181">
    <property type="entry name" value="EGF"/>
    <property type="match status" value="6"/>
</dbReference>
<dbReference type="InterPro" id="IPR000152">
    <property type="entry name" value="EGF-type_Asp/Asn_hydroxyl_site"/>
</dbReference>
<dbReference type="InterPro" id="IPR001791">
    <property type="entry name" value="Laminin_G"/>
</dbReference>
<keyword evidence="13" id="KW-1185">Reference proteome</keyword>
<dbReference type="EnsemblMetazoa" id="XM_014399745.1">
    <property type="protein sequence ID" value="XP_014255231.1"/>
    <property type="gene ID" value="LOC106669897"/>
</dbReference>
<dbReference type="SUPFAM" id="SSF49899">
    <property type="entry name" value="Concanavalin A-like lectins/glucanases"/>
    <property type="match status" value="1"/>
</dbReference>
<dbReference type="InterPro" id="IPR024731">
    <property type="entry name" value="NELL2-like_EGF"/>
</dbReference>
<dbReference type="OrthoDB" id="6516201at2759"/>